<keyword evidence="2" id="KW-0418">Kinase</keyword>
<dbReference type="Proteomes" id="UP001207654">
    <property type="component" value="Unassembled WGS sequence"/>
</dbReference>
<comment type="caution">
    <text evidence="2">The sequence shown here is derived from an EMBL/GenBank/DDBJ whole genome shotgun (WGS) entry which is preliminary data.</text>
</comment>
<gene>
    <name evidence="2" type="ORF">OV287_46885</name>
</gene>
<dbReference type="RefSeq" id="WP_267540579.1">
    <property type="nucleotide sequence ID" value="NZ_JAPNKA010000001.1"/>
</dbReference>
<dbReference type="Pfam" id="PF08757">
    <property type="entry name" value="CotH"/>
    <property type="match status" value="1"/>
</dbReference>
<keyword evidence="2" id="KW-0808">Transferase</keyword>
<dbReference type="GO" id="GO:0016301">
    <property type="term" value="F:kinase activity"/>
    <property type="evidence" value="ECO:0007669"/>
    <property type="project" value="UniProtKB-KW"/>
</dbReference>
<dbReference type="PANTHER" id="PTHR40050">
    <property type="entry name" value="INNER SPORE COAT PROTEIN H"/>
    <property type="match status" value="1"/>
</dbReference>
<feature type="region of interest" description="Disordered" evidence="1">
    <location>
        <begin position="16"/>
        <end position="93"/>
    </location>
</feature>
<evidence type="ECO:0000313" key="2">
    <source>
        <dbReference type="EMBL" id="MCY1082000.1"/>
    </source>
</evidence>
<protein>
    <submittedName>
        <fullName evidence="2">CotH kinase family protein</fullName>
    </submittedName>
</protein>
<keyword evidence="3" id="KW-1185">Reference proteome</keyword>
<proteinExistence type="predicted"/>
<dbReference type="EMBL" id="JAPNKA010000001">
    <property type="protein sequence ID" value="MCY1082000.1"/>
    <property type="molecule type" value="Genomic_DNA"/>
</dbReference>
<dbReference type="PROSITE" id="PS51257">
    <property type="entry name" value="PROKAR_LIPOPROTEIN"/>
    <property type="match status" value="1"/>
</dbReference>
<sequence length="628" mass="70804">MRIALLTGLLFVLGACGLSEPPPDARRDPTNVIDSGRPDAGTSPDAGTPDAGSPDAGTPDAGSPDAGTPPDAGMPDGGSQTGTRPSPAKPQWPALQKSISTYELTLTQRDYQALYDHIPDPPSQKFQVEGRFTHEGRTYPTVLSFRGRSTKTDSRVVKKSWDVRFELKEERFEGKKNLELLATWKDGGYLTEKLWYDLAASVGLRVPTARYVHVKLHLIQDDGSVITKYEGVFTELESINKDFLEAHDFDDDGDLYRCGMHDCEMRQPPQEQYQERWDKKTNEKEPWDRLWSFLEGVNRTPPHSFPAFLQERLELEDYLTWLALETFINNDLQGDSRSYLIYDRETGKWTYVPWDLNNALSLYNRTNPVIQGVKEKHPLFSFTAYDPHVYELAEFRRTFPDMQDMKPGWSTLSTRIYDDPGLRARYVARLRKLLDTWFTEENIGPRVDAMHKLLAPFIMPGEDGKTVDPYVSPEHVARSPEHLHRFVRERRKWLLEHIHSIESLGSGELVIDRVGRDDSGAFWVQLYNRGFVSVPVGSMYLSGFTRVPGQWKLPDLTVEPGQVVTFLAGAPGTAHLGAALDPQRPEVSLFAADGKSAIDLLWLAPLKPGEAYGRQPRGAESFGSQPGP</sequence>
<dbReference type="InterPro" id="IPR014867">
    <property type="entry name" value="Spore_coat_CotH_CotH2/3/7"/>
</dbReference>
<accession>A0ABT4AK38</accession>
<organism evidence="2 3">
    <name type="scientific">Archangium lansingense</name>
    <dbReference type="NCBI Taxonomy" id="2995310"/>
    <lineage>
        <taxon>Bacteria</taxon>
        <taxon>Pseudomonadati</taxon>
        <taxon>Myxococcota</taxon>
        <taxon>Myxococcia</taxon>
        <taxon>Myxococcales</taxon>
        <taxon>Cystobacterineae</taxon>
        <taxon>Archangiaceae</taxon>
        <taxon>Archangium</taxon>
    </lineage>
</organism>
<reference evidence="2 3" key="1">
    <citation type="submission" date="2022-11" db="EMBL/GenBank/DDBJ databases">
        <title>Minimal conservation of predation-associated metabolite biosynthetic gene clusters underscores biosynthetic potential of Myxococcota including descriptions for ten novel species: Archangium lansinium sp. nov., Myxococcus landrumus sp. nov., Nannocystis bai.</title>
        <authorList>
            <person name="Ahearne A."/>
            <person name="Stevens C."/>
            <person name="Phillips K."/>
        </authorList>
    </citation>
    <scope>NUCLEOTIDE SEQUENCE [LARGE SCALE GENOMIC DNA]</scope>
    <source>
        <strain evidence="2 3">MIWBW</strain>
    </source>
</reference>
<evidence type="ECO:0000313" key="3">
    <source>
        <dbReference type="Proteomes" id="UP001207654"/>
    </source>
</evidence>
<name>A0ABT4AK38_9BACT</name>
<evidence type="ECO:0000256" key="1">
    <source>
        <dbReference type="SAM" id="MobiDB-lite"/>
    </source>
</evidence>
<dbReference type="PANTHER" id="PTHR40050:SF1">
    <property type="entry name" value="INNER SPORE COAT PROTEIN H"/>
    <property type="match status" value="1"/>
</dbReference>